<evidence type="ECO:0000256" key="4">
    <source>
        <dbReference type="ARBA" id="ARBA00012670"/>
    </source>
</evidence>
<dbReference type="PANTHER" id="PTHR43576">
    <property type="entry name" value="ALPHA-L-ARABINOFURANOSIDASE C-RELATED"/>
    <property type="match status" value="1"/>
</dbReference>
<dbReference type="SUPFAM" id="SSF51445">
    <property type="entry name" value="(Trans)glycosidases"/>
    <property type="match status" value="1"/>
</dbReference>
<keyword evidence="6" id="KW-0119">Carbohydrate metabolism</keyword>
<dbReference type="SMART" id="SM00813">
    <property type="entry name" value="Alpha-L-AF_C"/>
    <property type="match status" value="1"/>
</dbReference>
<evidence type="ECO:0000256" key="6">
    <source>
        <dbReference type="ARBA" id="ARBA00023277"/>
    </source>
</evidence>
<protein>
    <recommendedName>
        <fullName evidence="4">non-reducing end alpha-L-arabinofuranosidase</fullName>
        <ecNumber evidence="4">3.2.1.55</ecNumber>
    </recommendedName>
</protein>
<evidence type="ECO:0000313" key="9">
    <source>
        <dbReference type="EMBL" id="MFC5056428.1"/>
    </source>
</evidence>
<name>A0ABV9Y2D0_9PSEU</name>
<comment type="subunit">
    <text evidence="3">Homohexamer; trimer of dimers.</text>
</comment>
<dbReference type="RefSeq" id="WP_344043623.1">
    <property type="nucleotide sequence ID" value="NZ_BAAAKE010000048.1"/>
</dbReference>
<sequence>MTETAVRAVVNLDVEGPVINRHVYGHFAEHLGRCVYGGFYVGEGSDLPNVGGIRLDVVEALRALDIPNLRWPGGCFADEYHWRDGIGPKQDRPVMVNTHWGGVEENNHFGTHEFMALCELLGAEPYIAGNVGSGTVREMSEWVEYLTRQGDSPTVRERKANGREEPWQVRFWGLGNEAWGCGGNMAAEQYALEARRYATYCRDYGDNKLYRIAAGAAEFDYAWTESLMKQLSHLGCQRVERPLYQALSVHYYTMPGTWQDKGAATVFTEDDYYATMLRANRTDELLTGHGRVMDLYDPTKEIGLVLDEWGTWWNVEPGTNPGFLYQQNTMRDALVASLHFDIFHRHADRLVMANIAQTVNVLQAMILTDPDSGALVLTPTYHVFRMNKGHQDAASLRVDTPAGIPTCEVDGKQLPMVSVSASRKDGRLLISLSNLDAAAGQDVEIDLRGGTVDDVVSTILTADTLQAHNTIEAPEAVAPRAHEGVELESSTLRVHLPAHSFVTVAAALS</sequence>
<dbReference type="Gene3D" id="3.20.20.80">
    <property type="entry name" value="Glycosidases"/>
    <property type="match status" value="1"/>
</dbReference>
<dbReference type="EC" id="3.2.1.55" evidence="4"/>
<reference evidence="10" key="1">
    <citation type="journal article" date="2019" name="Int. J. Syst. Evol. Microbiol.">
        <title>The Global Catalogue of Microorganisms (GCM) 10K type strain sequencing project: providing services to taxonomists for standard genome sequencing and annotation.</title>
        <authorList>
            <consortium name="The Broad Institute Genomics Platform"/>
            <consortium name="The Broad Institute Genome Sequencing Center for Infectious Disease"/>
            <person name="Wu L."/>
            <person name="Ma J."/>
        </authorList>
    </citation>
    <scope>NUCLEOTIDE SEQUENCE [LARGE SCALE GENOMIC DNA]</scope>
    <source>
        <strain evidence="10">KCTC 12848</strain>
    </source>
</reference>
<dbReference type="InterPro" id="IPR010720">
    <property type="entry name" value="Alpha-L-AF_C"/>
</dbReference>
<dbReference type="EMBL" id="JBHSJB010000020">
    <property type="protein sequence ID" value="MFC5056428.1"/>
    <property type="molecule type" value="Genomic_DNA"/>
</dbReference>
<accession>A0ABV9Y2D0</accession>
<gene>
    <name evidence="9" type="ORF">ACFPFM_22040</name>
</gene>
<dbReference type="PANTHER" id="PTHR43576:SF2">
    <property type="entry name" value="INTRACELLULAR EXO-ALPHA-L-ARABINOFURANOSIDASE 2"/>
    <property type="match status" value="1"/>
</dbReference>
<evidence type="ECO:0000256" key="1">
    <source>
        <dbReference type="ARBA" id="ARBA00001462"/>
    </source>
</evidence>
<feature type="domain" description="Alpha-L-arabinofuranosidase C-terminal" evidence="8">
    <location>
        <begin position="307"/>
        <end position="500"/>
    </location>
</feature>
<evidence type="ECO:0000256" key="5">
    <source>
        <dbReference type="ARBA" id="ARBA00022801"/>
    </source>
</evidence>
<dbReference type="InterPro" id="IPR017853">
    <property type="entry name" value="GH"/>
</dbReference>
<dbReference type="InterPro" id="IPR055235">
    <property type="entry name" value="ASD1_cat"/>
</dbReference>
<dbReference type="InterPro" id="IPR013780">
    <property type="entry name" value="Glyco_hydro_b"/>
</dbReference>
<evidence type="ECO:0000256" key="2">
    <source>
        <dbReference type="ARBA" id="ARBA00007186"/>
    </source>
</evidence>
<keyword evidence="7" id="KW-0326">Glycosidase</keyword>
<keyword evidence="5" id="KW-0378">Hydrolase</keyword>
<dbReference type="Pfam" id="PF22848">
    <property type="entry name" value="ASD1_dom"/>
    <property type="match status" value="1"/>
</dbReference>
<evidence type="ECO:0000256" key="7">
    <source>
        <dbReference type="ARBA" id="ARBA00023295"/>
    </source>
</evidence>
<comment type="similarity">
    <text evidence="2">Belongs to the glycosyl hydrolase 51 family.</text>
</comment>
<keyword evidence="10" id="KW-1185">Reference proteome</keyword>
<organism evidence="9 10">
    <name type="scientific">Saccharothrix xinjiangensis</name>
    <dbReference type="NCBI Taxonomy" id="204798"/>
    <lineage>
        <taxon>Bacteria</taxon>
        <taxon>Bacillati</taxon>
        <taxon>Actinomycetota</taxon>
        <taxon>Actinomycetes</taxon>
        <taxon>Pseudonocardiales</taxon>
        <taxon>Pseudonocardiaceae</taxon>
        <taxon>Saccharothrix</taxon>
    </lineage>
</organism>
<dbReference type="Proteomes" id="UP001595833">
    <property type="component" value="Unassembled WGS sequence"/>
</dbReference>
<comment type="caution">
    <text evidence="9">The sequence shown here is derived from an EMBL/GenBank/DDBJ whole genome shotgun (WGS) entry which is preliminary data.</text>
</comment>
<evidence type="ECO:0000259" key="8">
    <source>
        <dbReference type="SMART" id="SM00813"/>
    </source>
</evidence>
<dbReference type="Gene3D" id="2.60.40.1180">
    <property type="entry name" value="Golgi alpha-mannosidase II"/>
    <property type="match status" value="1"/>
</dbReference>
<evidence type="ECO:0000256" key="3">
    <source>
        <dbReference type="ARBA" id="ARBA00011165"/>
    </source>
</evidence>
<proteinExistence type="inferred from homology"/>
<dbReference type="Pfam" id="PF06964">
    <property type="entry name" value="Alpha-L-AF_C"/>
    <property type="match status" value="1"/>
</dbReference>
<comment type="catalytic activity">
    <reaction evidence="1">
        <text>Hydrolysis of terminal non-reducing alpha-L-arabinofuranoside residues in alpha-L-arabinosides.</text>
        <dbReference type="EC" id="3.2.1.55"/>
    </reaction>
</comment>
<dbReference type="SUPFAM" id="SSF51011">
    <property type="entry name" value="Glycosyl hydrolase domain"/>
    <property type="match status" value="1"/>
</dbReference>
<evidence type="ECO:0000313" key="10">
    <source>
        <dbReference type="Proteomes" id="UP001595833"/>
    </source>
</evidence>